<comment type="caution">
    <text evidence="1">The sequence shown here is derived from an EMBL/GenBank/DDBJ whole genome shotgun (WGS) entry which is preliminary data.</text>
</comment>
<keyword evidence="2" id="KW-1185">Reference proteome</keyword>
<organism evidence="1 2">
    <name type="scientific">Portunus trituberculatus</name>
    <name type="common">Swimming crab</name>
    <name type="synonym">Neptunus trituberculatus</name>
    <dbReference type="NCBI Taxonomy" id="210409"/>
    <lineage>
        <taxon>Eukaryota</taxon>
        <taxon>Metazoa</taxon>
        <taxon>Ecdysozoa</taxon>
        <taxon>Arthropoda</taxon>
        <taxon>Crustacea</taxon>
        <taxon>Multicrustacea</taxon>
        <taxon>Malacostraca</taxon>
        <taxon>Eumalacostraca</taxon>
        <taxon>Eucarida</taxon>
        <taxon>Decapoda</taxon>
        <taxon>Pleocyemata</taxon>
        <taxon>Brachyura</taxon>
        <taxon>Eubrachyura</taxon>
        <taxon>Portunoidea</taxon>
        <taxon>Portunidae</taxon>
        <taxon>Portuninae</taxon>
        <taxon>Portunus</taxon>
    </lineage>
</organism>
<gene>
    <name evidence="1" type="ORF">E2C01_087882</name>
</gene>
<name>A0A5B7JF90_PORTR</name>
<dbReference type="AlphaFoldDB" id="A0A5B7JF90"/>
<sequence length="112" mass="12968">MLLIQTHLPPTFPPKHHRHHHHHHRHHQADRSGGCSGVAVAGWVFRAMWQYFTACHLVPCLPVRLMKVSWSCFVTPPLRESSRQVFSSQEGKIEGGNVPFIFFSFILNFCVW</sequence>
<accession>A0A5B7JF90</accession>
<evidence type="ECO:0000313" key="2">
    <source>
        <dbReference type="Proteomes" id="UP000324222"/>
    </source>
</evidence>
<reference evidence="1 2" key="1">
    <citation type="submission" date="2019-05" db="EMBL/GenBank/DDBJ databases">
        <title>Another draft genome of Portunus trituberculatus and its Hox gene families provides insights of decapod evolution.</title>
        <authorList>
            <person name="Jeong J.-H."/>
            <person name="Song I."/>
            <person name="Kim S."/>
            <person name="Choi T."/>
            <person name="Kim D."/>
            <person name="Ryu S."/>
            <person name="Kim W."/>
        </authorList>
    </citation>
    <scope>NUCLEOTIDE SEQUENCE [LARGE SCALE GENOMIC DNA]</scope>
    <source>
        <tissue evidence="1">Muscle</tissue>
    </source>
</reference>
<protein>
    <submittedName>
        <fullName evidence="1">Uncharacterized protein</fullName>
    </submittedName>
</protein>
<evidence type="ECO:0000313" key="1">
    <source>
        <dbReference type="EMBL" id="MPC92776.1"/>
    </source>
</evidence>
<dbReference type="Proteomes" id="UP000324222">
    <property type="component" value="Unassembled WGS sequence"/>
</dbReference>
<dbReference type="EMBL" id="VSRR010092445">
    <property type="protein sequence ID" value="MPC92776.1"/>
    <property type="molecule type" value="Genomic_DNA"/>
</dbReference>
<proteinExistence type="predicted"/>